<sequence length="504" mass="56339">MGNSELSYYLPSRANGVNDMYLHLGFRAPKHIMERERVRVVWAILRQRHPLLAATVEMHDYDDVRFVYRPGATVQDAVRSADANLGYRTQTRDQLIQSYLNGPRTLSSQRISYLILSSSDSIPTPPASPNPSSSSLDNNDQPQIESEFDLLICAAHFLGDGMALHQFAHDFFTLLASQNSVQDLEEILGKEWLERWGPQAVVSDILPCSIEESMPQLTGRFRRAVAAVDFESSQNKLIGGQAFPKVSAKGRRTIVPTVSFDEDRTKAILKACKAHGVSITAALFALCNVVWARMHPDRGELPMMMYSASNLRPYMAKSPASYWFLAVGYFNVVLPTFLPRTISHAQTFWHRARLSKEQSARAAKNSMAIYRTHEMSKRRAAQARAWGKEDDEKANGTWAPTPPVSPQEEAPPAPLRPKAPSNALVGLSLLGNLDGIYKHQDFKSIKMHALTTGSRQRNGGMLLFGYTFVGKLWLSLGYDEEGFEKETVSKFWDGLQAAVNEFLG</sequence>
<comment type="caution">
    <text evidence="1">The sequence shown here is derived from an EMBL/GenBank/DDBJ whole genome shotgun (WGS) entry which is preliminary data.</text>
</comment>
<evidence type="ECO:0000313" key="2">
    <source>
        <dbReference type="Proteomes" id="UP000886501"/>
    </source>
</evidence>
<protein>
    <submittedName>
        <fullName evidence="1">Uncharacterized protein</fullName>
    </submittedName>
</protein>
<reference evidence="1" key="1">
    <citation type="submission" date="2019-10" db="EMBL/GenBank/DDBJ databases">
        <authorList>
            <consortium name="DOE Joint Genome Institute"/>
            <person name="Kuo A."/>
            <person name="Miyauchi S."/>
            <person name="Kiss E."/>
            <person name="Drula E."/>
            <person name="Kohler A."/>
            <person name="Sanchez-Garcia M."/>
            <person name="Andreopoulos B."/>
            <person name="Barry K.W."/>
            <person name="Bonito G."/>
            <person name="Buee M."/>
            <person name="Carver A."/>
            <person name="Chen C."/>
            <person name="Cichocki N."/>
            <person name="Clum A."/>
            <person name="Culley D."/>
            <person name="Crous P.W."/>
            <person name="Fauchery L."/>
            <person name="Girlanda M."/>
            <person name="Hayes R."/>
            <person name="Keri Z."/>
            <person name="Labutti K."/>
            <person name="Lipzen A."/>
            <person name="Lombard V."/>
            <person name="Magnuson J."/>
            <person name="Maillard F."/>
            <person name="Morin E."/>
            <person name="Murat C."/>
            <person name="Nolan M."/>
            <person name="Ohm R."/>
            <person name="Pangilinan J."/>
            <person name="Pereira M."/>
            <person name="Perotto S."/>
            <person name="Peter M."/>
            <person name="Riley R."/>
            <person name="Sitrit Y."/>
            <person name="Stielow B."/>
            <person name="Szollosi G."/>
            <person name="Zifcakova L."/>
            <person name="Stursova M."/>
            <person name="Spatafora J.W."/>
            <person name="Tedersoo L."/>
            <person name="Vaario L.-M."/>
            <person name="Yamada A."/>
            <person name="Yan M."/>
            <person name="Wang P."/>
            <person name="Xu J."/>
            <person name="Bruns T."/>
            <person name="Baldrian P."/>
            <person name="Vilgalys R."/>
            <person name="Henrissat B."/>
            <person name="Grigoriev I.V."/>
            <person name="Hibbett D."/>
            <person name="Nagy L.G."/>
            <person name="Martin F.M."/>
        </authorList>
    </citation>
    <scope>NUCLEOTIDE SEQUENCE</scope>
    <source>
        <strain evidence="1">P2</strain>
    </source>
</reference>
<evidence type="ECO:0000313" key="1">
    <source>
        <dbReference type="EMBL" id="KAF9654197.1"/>
    </source>
</evidence>
<gene>
    <name evidence="1" type="ORF">BDM02DRAFT_3086110</name>
</gene>
<dbReference type="Proteomes" id="UP000886501">
    <property type="component" value="Unassembled WGS sequence"/>
</dbReference>
<dbReference type="EMBL" id="MU117961">
    <property type="protein sequence ID" value="KAF9654197.1"/>
    <property type="molecule type" value="Genomic_DNA"/>
</dbReference>
<keyword evidence="2" id="KW-1185">Reference proteome</keyword>
<proteinExistence type="predicted"/>
<organism evidence="1 2">
    <name type="scientific">Thelephora ganbajun</name>
    <name type="common">Ganba fungus</name>
    <dbReference type="NCBI Taxonomy" id="370292"/>
    <lineage>
        <taxon>Eukaryota</taxon>
        <taxon>Fungi</taxon>
        <taxon>Dikarya</taxon>
        <taxon>Basidiomycota</taxon>
        <taxon>Agaricomycotina</taxon>
        <taxon>Agaricomycetes</taxon>
        <taxon>Thelephorales</taxon>
        <taxon>Thelephoraceae</taxon>
        <taxon>Thelephora</taxon>
    </lineage>
</organism>
<accession>A0ACB6ZX05</accession>
<reference evidence="1" key="2">
    <citation type="journal article" date="2020" name="Nat. Commun.">
        <title>Large-scale genome sequencing of mycorrhizal fungi provides insights into the early evolution of symbiotic traits.</title>
        <authorList>
            <person name="Miyauchi S."/>
            <person name="Kiss E."/>
            <person name="Kuo A."/>
            <person name="Drula E."/>
            <person name="Kohler A."/>
            <person name="Sanchez-Garcia M."/>
            <person name="Morin E."/>
            <person name="Andreopoulos B."/>
            <person name="Barry K.W."/>
            <person name="Bonito G."/>
            <person name="Buee M."/>
            <person name="Carver A."/>
            <person name="Chen C."/>
            <person name="Cichocki N."/>
            <person name="Clum A."/>
            <person name="Culley D."/>
            <person name="Crous P.W."/>
            <person name="Fauchery L."/>
            <person name="Girlanda M."/>
            <person name="Hayes R.D."/>
            <person name="Keri Z."/>
            <person name="LaButti K."/>
            <person name="Lipzen A."/>
            <person name="Lombard V."/>
            <person name="Magnuson J."/>
            <person name="Maillard F."/>
            <person name="Murat C."/>
            <person name="Nolan M."/>
            <person name="Ohm R.A."/>
            <person name="Pangilinan J."/>
            <person name="Pereira M.F."/>
            <person name="Perotto S."/>
            <person name="Peter M."/>
            <person name="Pfister S."/>
            <person name="Riley R."/>
            <person name="Sitrit Y."/>
            <person name="Stielow J.B."/>
            <person name="Szollosi G."/>
            <person name="Zifcakova L."/>
            <person name="Stursova M."/>
            <person name="Spatafora J.W."/>
            <person name="Tedersoo L."/>
            <person name="Vaario L.M."/>
            <person name="Yamada A."/>
            <person name="Yan M."/>
            <person name="Wang P."/>
            <person name="Xu J."/>
            <person name="Bruns T."/>
            <person name="Baldrian P."/>
            <person name="Vilgalys R."/>
            <person name="Dunand C."/>
            <person name="Henrissat B."/>
            <person name="Grigoriev I.V."/>
            <person name="Hibbett D."/>
            <person name="Nagy L.G."/>
            <person name="Martin F.M."/>
        </authorList>
    </citation>
    <scope>NUCLEOTIDE SEQUENCE</scope>
    <source>
        <strain evidence="1">P2</strain>
    </source>
</reference>
<name>A0ACB6ZX05_THEGA</name>